<organism evidence="3 4">
    <name type="scientific">Vibrio variabilis</name>
    <dbReference type="NCBI Taxonomy" id="990271"/>
    <lineage>
        <taxon>Bacteria</taxon>
        <taxon>Pseudomonadati</taxon>
        <taxon>Pseudomonadota</taxon>
        <taxon>Gammaproteobacteria</taxon>
        <taxon>Vibrionales</taxon>
        <taxon>Vibrionaceae</taxon>
        <taxon>Vibrio</taxon>
    </lineage>
</organism>
<name>A0ABQ0JR23_9VIBR</name>
<protein>
    <recommendedName>
        <fullName evidence="2">FRG domain-containing protein</fullName>
    </recommendedName>
</protein>
<accession>A0ABQ0JR23</accession>
<gene>
    <name evidence="3" type="ORF">JCM19239_2570</name>
</gene>
<proteinExistence type="predicted"/>
<comment type="caution">
    <text evidence="3">The sequence shown here is derived from an EMBL/GenBank/DDBJ whole genome shotgun (WGS) entry which is preliminary data.</text>
</comment>
<keyword evidence="4" id="KW-1185">Reference proteome</keyword>
<evidence type="ECO:0000256" key="1">
    <source>
        <dbReference type="SAM" id="MobiDB-lite"/>
    </source>
</evidence>
<dbReference type="SMART" id="SM00901">
    <property type="entry name" value="FRG"/>
    <property type="match status" value="1"/>
</dbReference>
<dbReference type="EMBL" id="BBMS01000139">
    <property type="protein sequence ID" value="GAL31211.1"/>
    <property type="molecule type" value="Genomic_DNA"/>
</dbReference>
<feature type="domain" description="FRG" evidence="2">
    <location>
        <begin position="14"/>
        <end position="95"/>
    </location>
</feature>
<reference evidence="4" key="2">
    <citation type="submission" date="2014-09" db="EMBL/GenBank/DDBJ databases">
        <authorList>
            <consortium name="NBRP consortium"/>
            <person name="Sawabe T."/>
            <person name="Meirelles P."/>
            <person name="Nakanishi M."/>
            <person name="Sayaka M."/>
            <person name="Hattori M."/>
            <person name="Ohkuma M."/>
        </authorList>
    </citation>
    <scope>NUCLEOTIDE SEQUENCE [LARGE SCALE GENOMIC DNA]</scope>
    <source>
        <strain evidence="4">JCM 19239</strain>
    </source>
</reference>
<dbReference type="Pfam" id="PF08867">
    <property type="entry name" value="FRG"/>
    <property type="match status" value="1"/>
</dbReference>
<evidence type="ECO:0000259" key="2">
    <source>
        <dbReference type="SMART" id="SM00901"/>
    </source>
</evidence>
<sequence length="231" mass="26471">MSRAFEESQNIRDSGRRTDGKPSINRREHEKVMIDRFKCNAHLFLEHLPDDKDDLSWLAVMQHHGAPTRLLDFTFSPYIALYFALESGDGDAAVYCINQDALSEADDEYFGSKKLGVHSRVMDGEESIDDPCLYAFEPNFSNQRLLSQQGLFVATNNLTHTHEVTLSEYNCSKGAIVKFRIPARLRYSGIRLLHRMNVTTTNIYPGLDGFCQSFKRQPVFGLEWQERLGKQ</sequence>
<dbReference type="InterPro" id="IPR014966">
    <property type="entry name" value="FRG-dom"/>
</dbReference>
<feature type="region of interest" description="Disordered" evidence="1">
    <location>
        <begin position="1"/>
        <end position="25"/>
    </location>
</feature>
<reference evidence="4" key="1">
    <citation type="submission" date="2014-09" db="EMBL/GenBank/DDBJ databases">
        <title>Vibrio variabilis JCM 19239. (C206) whole genome shotgun sequence.</title>
        <authorList>
            <person name="Sawabe T."/>
            <person name="Meirelles P."/>
            <person name="Nakanishi M."/>
            <person name="Sayaka M."/>
            <person name="Hattori M."/>
            <person name="Ohkuma M."/>
        </authorList>
    </citation>
    <scope>NUCLEOTIDE SEQUENCE [LARGE SCALE GENOMIC DNA]</scope>
    <source>
        <strain evidence="4">JCM 19239</strain>
    </source>
</reference>
<dbReference type="Proteomes" id="UP000029223">
    <property type="component" value="Unassembled WGS sequence"/>
</dbReference>
<evidence type="ECO:0000313" key="3">
    <source>
        <dbReference type="EMBL" id="GAL31211.1"/>
    </source>
</evidence>
<evidence type="ECO:0000313" key="4">
    <source>
        <dbReference type="Proteomes" id="UP000029223"/>
    </source>
</evidence>